<dbReference type="Proteomes" id="UP001304813">
    <property type="component" value="Segment"/>
</dbReference>
<keyword evidence="2" id="KW-1185">Reference proteome</keyword>
<accession>A0AA86MC58</accession>
<organism evidence="1 2">
    <name type="scientific">Yersinia phage vB_Yru_GN1</name>
    <dbReference type="NCBI Taxonomy" id="3074381"/>
    <lineage>
        <taxon>Viruses</taxon>
        <taxon>Duplodnaviria</taxon>
        <taxon>Heunggongvirae</taxon>
        <taxon>Uroviricota</taxon>
        <taxon>Caudoviricetes</taxon>
        <taxon>Caudoviricetes incertae sedis</taxon>
        <taxon>Sepahanvirus</taxon>
        <taxon>Sepahanvirus vB-Yru-GN1</taxon>
    </lineage>
</organism>
<evidence type="ECO:0000313" key="2">
    <source>
        <dbReference type="Proteomes" id="UP001304813"/>
    </source>
</evidence>
<reference evidence="1 2" key="1">
    <citation type="submission" date="2023-09" db="EMBL/GenBank/DDBJ databases">
        <title>Analysis of phage genome (vB_Yru_GN1) of the bacterium (Yersinia ruckeri).</title>
        <authorList>
            <person name="Ganjoor M.S."/>
            <person name="Bouzari M."/>
            <person name="Soleimani-Delfan A."/>
        </authorList>
    </citation>
    <scope>NUCLEOTIDE SEQUENCE [LARGE SCALE GENOMIC DNA]</scope>
    <source>
        <strain evidence="2">vB_Yru_GN1</strain>
    </source>
</reference>
<sequence>MKLNGVSPLEIRYDPNGKISYIKFLSIYDNTIVTNRKLNKYLKLHDKSVFQYILDINNLSIEDLPSCKYCSNRVIYDNKSGILNPKLKLICNSKECSDKFFSNARSKSAKLRSMNGTHNFIDYRVADHLTKDQLKLRNSKVNKSRIINGTHSIQLFGKLKYNGLNFKSKTELRIYLRYRRFLTKYYDREKSIGEYDKGKVYIVDYLLKPIYRDKNLPSIIEIKGGNLFRGLTKNTKLINYNKFKKVINEGLSILIIDDYLSNHKLIKLSTINQLNELFKL</sequence>
<name>A0AA86MC58_9CAUD</name>
<protein>
    <submittedName>
        <fullName evidence="1">Uncharacterized protein</fullName>
    </submittedName>
</protein>
<evidence type="ECO:0000313" key="1">
    <source>
        <dbReference type="EMBL" id="BES79929.1"/>
    </source>
</evidence>
<dbReference type="EMBL" id="LC779065">
    <property type="protein sequence ID" value="BES79929.1"/>
    <property type="molecule type" value="Genomic_DNA"/>
</dbReference>
<proteinExistence type="predicted"/>